<feature type="binding site" evidence="4">
    <location>
        <position position="122"/>
    </location>
    <ligand>
        <name>NAD(+)</name>
        <dbReference type="ChEBI" id="CHEBI:57540"/>
    </ligand>
</feature>
<evidence type="ECO:0000256" key="2">
    <source>
        <dbReference type="ARBA" id="ARBA00023002"/>
    </source>
</evidence>
<evidence type="ECO:0000313" key="9">
    <source>
        <dbReference type="Proteomes" id="UP000005954"/>
    </source>
</evidence>
<evidence type="ECO:0000259" key="7">
    <source>
        <dbReference type="SMART" id="SM00846"/>
    </source>
</evidence>
<evidence type="ECO:0000256" key="3">
    <source>
        <dbReference type="PIRSR" id="PIRSR000149-1"/>
    </source>
</evidence>
<dbReference type="Gene3D" id="3.40.50.720">
    <property type="entry name" value="NAD(P)-binding Rossmann-like Domain"/>
    <property type="match status" value="1"/>
</dbReference>
<comment type="subunit">
    <text evidence="1">Homotetramer.</text>
</comment>
<dbReference type="SUPFAM" id="SSF51735">
    <property type="entry name" value="NAD(P)-binding Rossmann-fold domains"/>
    <property type="match status" value="1"/>
</dbReference>
<dbReference type="PANTHER" id="PTHR43148">
    <property type="entry name" value="GLYCERALDEHYDE-3-PHOSPHATE DEHYDROGENASE 2"/>
    <property type="match status" value="1"/>
</dbReference>
<dbReference type="InterPro" id="IPR020831">
    <property type="entry name" value="GlycerAld/Erythrose_P_DH"/>
</dbReference>
<comment type="similarity">
    <text evidence="6">Belongs to the glyceraldehyde-3-phosphate dehydrogenase family.</text>
</comment>
<dbReference type="SMART" id="SM00846">
    <property type="entry name" value="Gp_dh_N"/>
    <property type="match status" value="1"/>
</dbReference>
<dbReference type="OrthoDB" id="9803304at2"/>
<keyword evidence="9" id="KW-1185">Reference proteome</keyword>
<dbReference type="EMBL" id="AALY01000001">
    <property type="protein sequence ID" value="EAP77674.1"/>
    <property type="molecule type" value="Genomic_DNA"/>
</dbReference>
<evidence type="ECO:0000256" key="4">
    <source>
        <dbReference type="PIRSR" id="PIRSR000149-3"/>
    </source>
</evidence>
<dbReference type="Gene3D" id="3.30.360.10">
    <property type="entry name" value="Dihydrodipicolinate Reductase, domain 2"/>
    <property type="match status" value="1"/>
</dbReference>
<dbReference type="Pfam" id="PF00044">
    <property type="entry name" value="Gp_dh_N"/>
    <property type="match status" value="1"/>
</dbReference>
<comment type="caution">
    <text evidence="8">The sequence shown here is derived from an EMBL/GenBank/DDBJ whole genome shotgun (WGS) entry which is preliminary data.</text>
</comment>
<dbReference type="eggNOG" id="COG0057">
    <property type="taxonomic scope" value="Bacteria"/>
</dbReference>
<dbReference type="CDD" id="cd05214">
    <property type="entry name" value="GAPDH_I_N"/>
    <property type="match status" value="1"/>
</dbReference>
<evidence type="ECO:0000313" key="8">
    <source>
        <dbReference type="EMBL" id="EAP77674.1"/>
    </source>
</evidence>
<organism evidence="8 9">
    <name type="scientific">Roseovarius nubinhibens (strain ATCC BAA-591 / DSM 15170 / ISM)</name>
    <dbReference type="NCBI Taxonomy" id="89187"/>
    <lineage>
        <taxon>Bacteria</taxon>
        <taxon>Pseudomonadati</taxon>
        <taxon>Pseudomonadota</taxon>
        <taxon>Alphaproteobacteria</taxon>
        <taxon>Rhodobacterales</taxon>
        <taxon>Roseobacteraceae</taxon>
        <taxon>Roseovarius</taxon>
    </lineage>
</organism>
<feature type="binding site" evidence="4">
    <location>
        <position position="313"/>
    </location>
    <ligand>
        <name>NAD(+)</name>
        <dbReference type="ChEBI" id="CHEBI:57540"/>
    </ligand>
</feature>
<feature type="domain" description="Glyceraldehyde 3-phosphate dehydrogenase NAD(P) binding" evidence="7">
    <location>
        <begin position="6"/>
        <end position="152"/>
    </location>
</feature>
<feature type="binding site" evidence="4">
    <location>
        <begin position="15"/>
        <end position="16"/>
    </location>
    <ligand>
        <name>NAD(+)</name>
        <dbReference type="ChEBI" id="CHEBI:57540"/>
    </ligand>
</feature>
<dbReference type="InterPro" id="IPR020830">
    <property type="entry name" value="GlycerAld_3-P_DH_AS"/>
</dbReference>
<keyword evidence="4" id="KW-0520">NAD</keyword>
<dbReference type="GO" id="GO:0051287">
    <property type="term" value="F:NAD binding"/>
    <property type="evidence" value="ECO:0007669"/>
    <property type="project" value="InterPro"/>
</dbReference>
<dbReference type="HOGENOM" id="CLU_030140_0_0_5"/>
<dbReference type="STRING" id="89187.ISM_05255"/>
<dbReference type="PIRSF" id="PIRSF000149">
    <property type="entry name" value="GAP_DH"/>
    <property type="match status" value="1"/>
</dbReference>
<dbReference type="SUPFAM" id="SSF55347">
    <property type="entry name" value="Glyceraldehyde-3-phosphate dehydrogenase-like, C-terminal domain"/>
    <property type="match status" value="1"/>
</dbReference>
<dbReference type="FunFam" id="3.40.50.720:FF:000001">
    <property type="entry name" value="Glyceraldehyde-3-phosphate dehydrogenase"/>
    <property type="match status" value="1"/>
</dbReference>
<dbReference type="InterPro" id="IPR020828">
    <property type="entry name" value="GlycerAld_3-P_DH_NAD(P)-bd"/>
</dbReference>
<dbReference type="PROSITE" id="PS00071">
    <property type="entry name" value="GAPDH"/>
    <property type="match status" value="1"/>
</dbReference>
<dbReference type="Pfam" id="PF02800">
    <property type="entry name" value="Gp_dh_C"/>
    <property type="match status" value="1"/>
</dbReference>
<dbReference type="PRINTS" id="PR00078">
    <property type="entry name" value="G3PDHDRGNASE"/>
</dbReference>
<evidence type="ECO:0000256" key="1">
    <source>
        <dbReference type="ARBA" id="ARBA00011881"/>
    </source>
</evidence>
<dbReference type="InterPro" id="IPR020829">
    <property type="entry name" value="GlycerAld_3-P_DH_cat"/>
</dbReference>
<proteinExistence type="inferred from homology"/>
<keyword evidence="4" id="KW-0547">Nucleotide-binding</keyword>
<reference evidence="8 9" key="1">
    <citation type="submission" date="2005-12" db="EMBL/GenBank/DDBJ databases">
        <authorList>
            <person name="Moran M.A."/>
            <person name="Ferriera S."/>
            <person name="Johnson J."/>
            <person name="Kravitz S."/>
            <person name="Halpern A."/>
            <person name="Remington K."/>
            <person name="Beeson K."/>
            <person name="Tran B."/>
            <person name="Rogers Y.-H."/>
            <person name="Friedman R."/>
            <person name="Venter J.C."/>
        </authorList>
    </citation>
    <scope>NUCLEOTIDE SEQUENCE [LARGE SCALE GENOMIC DNA]</scope>
    <source>
        <strain evidence="9">ATCC BAA-591 / DSM 15170 / ISM</strain>
    </source>
</reference>
<evidence type="ECO:0000256" key="5">
    <source>
        <dbReference type="PIRSR" id="PIRSR000149-4"/>
    </source>
</evidence>
<keyword evidence="2" id="KW-0560">Oxidoreductase</keyword>
<accession>A3SJZ3</accession>
<dbReference type="RefSeq" id="WP_009813075.1">
    <property type="nucleotide sequence ID" value="NZ_CH724156.1"/>
</dbReference>
<feature type="active site" description="Nucleophile" evidence="3">
    <location>
        <position position="152"/>
    </location>
</feature>
<dbReference type="AlphaFoldDB" id="A3SJZ3"/>
<protein>
    <submittedName>
        <fullName evidence="8">Glyceraldehyde-3-phosphate dehydrogenase, type I</fullName>
    </submittedName>
</protein>
<dbReference type="Proteomes" id="UP000005954">
    <property type="component" value="Unassembled WGS sequence"/>
</dbReference>
<gene>
    <name evidence="8" type="ORF">ISM_05255</name>
</gene>
<dbReference type="InterPro" id="IPR036291">
    <property type="entry name" value="NAD(P)-bd_dom_sf"/>
</dbReference>
<evidence type="ECO:0000256" key="6">
    <source>
        <dbReference type="RuleBase" id="RU000397"/>
    </source>
</evidence>
<name>A3SJZ3_ROSNI</name>
<sequence length="333" mass="35123">MAQPPIRIALNGFGRIGRAILRILLREGQDFELVLINEIEPLETCAYLFEYDSVFGPWSGTVETGPETLIVDGRSIPFLAAPDLSALDLSGVDLVLECTGMAGARPVAERGLAAGAGAVLVSGPSAEADITLVLGANDAALGAERIISNASCTTNALAPLARLLDDAFGIISGQMTTVHCYTGSQPTVDKPRGAPERSRAAALSMVPTTTSAQHQTGLVLPKLKGRIEARAIRVPTASVSAIDLTLHTEAPVTVSEVNAVLEAAAKSGPVFGYTRKPLVSSDLRGRSESVILCGHETSVSTGGLLRVFGWYDNEWGFSCRMLDMARLIARRRA</sequence>
<feature type="site" description="Activates thiol group during catalysis" evidence="5">
    <location>
        <position position="179"/>
    </location>
</feature>
<dbReference type="GO" id="GO:0016620">
    <property type="term" value="F:oxidoreductase activity, acting on the aldehyde or oxo group of donors, NAD or NADP as acceptor"/>
    <property type="evidence" value="ECO:0007669"/>
    <property type="project" value="InterPro"/>
</dbReference>